<dbReference type="STRING" id="254406.SAMN04488042_11339"/>
<dbReference type="OrthoDB" id="9814425at2"/>
<feature type="domain" description="SnoaL-like" evidence="1">
    <location>
        <begin position="2"/>
        <end position="113"/>
    </location>
</feature>
<accession>A0A1I4T2M1</accession>
<proteinExistence type="predicted"/>
<dbReference type="SUPFAM" id="SSF54427">
    <property type="entry name" value="NTF2-like"/>
    <property type="match status" value="1"/>
</dbReference>
<gene>
    <name evidence="2" type="ORF">SAMN04488042_11339</name>
</gene>
<dbReference type="Pfam" id="PF13577">
    <property type="entry name" value="SnoaL_4"/>
    <property type="match status" value="1"/>
</dbReference>
<dbReference type="Proteomes" id="UP000199144">
    <property type="component" value="Unassembled WGS sequence"/>
</dbReference>
<dbReference type="GO" id="GO:0016853">
    <property type="term" value="F:isomerase activity"/>
    <property type="evidence" value="ECO:0007669"/>
    <property type="project" value="UniProtKB-KW"/>
</dbReference>
<dbReference type="AlphaFoldDB" id="A0A1I4T2M1"/>
<reference evidence="2 3" key="1">
    <citation type="submission" date="2016-10" db="EMBL/GenBank/DDBJ databases">
        <authorList>
            <person name="de Groot N.N."/>
        </authorList>
    </citation>
    <scope>NUCLEOTIDE SEQUENCE [LARGE SCALE GENOMIC DNA]</scope>
    <source>
        <strain evidence="2 3">DSM 15283</strain>
    </source>
</reference>
<keyword evidence="3" id="KW-1185">Reference proteome</keyword>
<sequence>MTDLDQIKYLDSGMAEAINAKDGGAVRNFYTDDGAIMPPGAPMMEGLDAIQDYWQAAMDAGLSGVSIVGDSIDIDGDTALTVGTLSGEMGGQPLSGKYIVSSRRTKDGWRIHRDIWNFDA</sequence>
<dbReference type="RefSeq" id="WP_093096750.1">
    <property type="nucleotide sequence ID" value="NZ_FOTQ01000013.1"/>
</dbReference>
<evidence type="ECO:0000313" key="3">
    <source>
        <dbReference type="Proteomes" id="UP000199144"/>
    </source>
</evidence>
<name>A0A1I4T2M1_9RHOB</name>
<protein>
    <submittedName>
        <fullName evidence="2">Ketosteroid isomerase homolog</fullName>
    </submittedName>
</protein>
<dbReference type="InterPro" id="IPR037401">
    <property type="entry name" value="SnoaL-like"/>
</dbReference>
<dbReference type="Gene3D" id="3.10.450.50">
    <property type="match status" value="1"/>
</dbReference>
<evidence type="ECO:0000313" key="2">
    <source>
        <dbReference type="EMBL" id="SFM70982.1"/>
    </source>
</evidence>
<evidence type="ECO:0000259" key="1">
    <source>
        <dbReference type="Pfam" id="PF13577"/>
    </source>
</evidence>
<dbReference type="CDD" id="cd00531">
    <property type="entry name" value="NTF2_like"/>
    <property type="match status" value="1"/>
</dbReference>
<dbReference type="EMBL" id="FOTQ01000013">
    <property type="protein sequence ID" value="SFM70982.1"/>
    <property type="molecule type" value="Genomic_DNA"/>
</dbReference>
<keyword evidence="2" id="KW-0413">Isomerase</keyword>
<dbReference type="InterPro" id="IPR032710">
    <property type="entry name" value="NTF2-like_dom_sf"/>
</dbReference>
<organism evidence="2 3">
    <name type="scientific">Shimia aestuarii</name>
    <dbReference type="NCBI Taxonomy" id="254406"/>
    <lineage>
        <taxon>Bacteria</taxon>
        <taxon>Pseudomonadati</taxon>
        <taxon>Pseudomonadota</taxon>
        <taxon>Alphaproteobacteria</taxon>
        <taxon>Rhodobacterales</taxon>
        <taxon>Roseobacteraceae</taxon>
    </lineage>
</organism>